<gene>
    <name evidence="1" type="ORF">ARMSODRAFT_981776</name>
</gene>
<protein>
    <submittedName>
        <fullName evidence="1">Uncharacterized protein</fullName>
    </submittedName>
</protein>
<dbReference type="EMBL" id="KZ293479">
    <property type="protein sequence ID" value="PBK61045.1"/>
    <property type="molecule type" value="Genomic_DNA"/>
</dbReference>
<dbReference type="Proteomes" id="UP000218334">
    <property type="component" value="Unassembled WGS sequence"/>
</dbReference>
<dbReference type="AlphaFoldDB" id="A0A2H3AQJ1"/>
<organism evidence="1 2">
    <name type="scientific">Armillaria solidipes</name>
    <dbReference type="NCBI Taxonomy" id="1076256"/>
    <lineage>
        <taxon>Eukaryota</taxon>
        <taxon>Fungi</taxon>
        <taxon>Dikarya</taxon>
        <taxon>Basidiomycota</taxon>
        <taxon>Agaricomycotina</taxon>
        <taxon>Agaricomycetes</taxon>
        <taxon>Agaricomycetidae</taxon>
        <taxon>Agaricales</taxon>
        <taxon>Marasmiineae</taxon>
        <taxon>Physalacriaceae</taxon>
        <taxon>Armillaria</taxon>
    </lineage>
</organism>
<accession>A0A2H3AQJ1</accession>
<reference evidence="2" key="1">
    <citation type="journal article" date="2017" name="Nat. Ecol. Evol.">
        <title>Genome expansion and lineage-specific genetic innovations in the forest pathogenic fungi Armillaria.</title>
        <authorList>
            <person name="Sipos G."/>
            <person name="Prasanna A.N."/>
            <person name="Walter M.C."/>
            <person name="O'Connor E."/>
            <person name="Balint B."/>
            <person name="Krizsan K."/>
            <person name="Kiss B."/>
            <person name="Hess J."/>
            <person name="Varga T."/>
            <person name="Slot J."/>
            <person name="Riley R."/>
            <person name="Boka B."/>
            <person name="Rigling D."/>
            <person name="Barry K."/>
            <person name="Lee J."/>
            <person name="Mihaltcheva S."/>
            <person name="LaButti K."/>
            <person name="Lipzen A."/>
            <person name="Waldron R."/>
            <person name="Moloney N.M."/>
            <person name="Sperisen C."/>
            <person name="Kredics L."/>
            <person name="Vagvoelgyi C."/>
            <person name="Patrignani A."/>
            <person name="Fitzpatrick D."/>
            <person name="Nagy I."/>
            <person name="Doyle S."/>
            <person name="Anderson J.B."/>
            <person name="Grigoriev I.V."/>
            <person name="Gueldener U."/>
            <person name="Muensterkoetter M."/>
            <person name="Nagy L.G."/>
        </authorList>
    </citation>
    <scope>NUCLEOTIDE SEQUENCE [LARGE SCALE GENOMIC DNA]</scope>
    <source>
        <strain evidence="2">28-4</strain>
    </source>
</reference>
<name>A0A2H3AQJ1_9AGAR</name>
<sequence length="214" mass="23550">MIQQSSYRGKFMDADVRGSVAWSGEYDYDFLRELSSDAQGPSFLEKIGLEVSVVLTPSTEVEGVHGYAAAGEGTVTKRIVGGKDDLDAVFVLQVAYNIEVAALVGHRDVVTENYDVFSEIDWAEVDSILSFTAVPLGDHPEYFCCQAIYKMGGTEKIPLIWSASIFVIGLSVDVTCEMLEIQMTEGKWIAIGENVELECVHPYDAEPSEHFTCL</sequence>
<evidence type="ECO:0000313" key="2">
    <source>
        <dbReference type="Proteomes" id="UP000218334"/>
    </source>
</evidence>
<evidence type="ECO:0000313" key="1">
    <source>
        <dbReference type="EMBL" id="PBK61045.1"/>
    </source>
</evidence>
<keyword evidence="2" id="KW-1185">Reference proteome</keyword>
<proteinExistence type="predicted"/>